<evidence type="ECO:0000256" key="1">
    <source>
        <dbReference type="SAM" id="MobiDB-lite"/>
    </source>
</evidence>
<dbReference type="Proteomes" id="UP000316726">
    <property type="component" value="Chromosome 4"/>
</dbReference>
<evidence type="ECO:0000313" key="3">
    <source>
        <dbReference type="Proteomes" id="UP000316726"/>
    </source>
</evidence>
<dbReference type="AlphaFoldDB" id="A0A5B8MKL2"/>
<gene>
    <name evidence="2" type="ORF">A3770_04p35110</name>
</gene>
<reference evidence="2 3" key="1">
    <citation type="submission" date="2018-07" db="EMBL/GenBank/DDBJ databases">
        <title>The complete nuclear genome of the prasinophyte Chloropicon primus (CCMP1205).</title>
        <authorList>
            <person name="Pombert J.-F."/>
            <person name="Otis C."/>
            <person name="Turmel M."/>
            <person name="Lemieux C."/>
        </authorList>
    </citation>
    <scope>NUCLEOTIDE SEQUENCE [LARGE SCALE GENOMIC DNA]</scope>
    <source>
        <strain evidence="2 3">CCMP1205</strain>
    </source>
</reference>
<keyword evidence="3" id="KW-1185">Reference proteome</keyword>
<accession>A0A5B8MKL2</accession>
<feature type="compositionally biased region" description="Low complexity" evidence="1">
    <location>
        <begin position="80"/>
        <end position="90"/>
    </location>
</feature>
<organism evidence="2 3">
    <name type="scientific">Chloropicon primus</name>
    <dbReference type="NCBI Taxonomy" id="1764295"/>
    <lineage>
        <taxon>Eukaryota</taxon>
        <taxon>Viridiplantae</taxon>
        <taxon>Chlorophyta</taxon>
        <taxon>Chloropicophyceae</taxon>
        <taxon>Chloropicales</taxon>
        <taxon>Chloropicaceae</taxon>
        <taxon>Chloropicon</taxon>
    </lineage>
</organism>
<evidence type="ECO:0000313" key="2">
    <source>
        <dbReference type="EMBL" id="QDZ20993.1"/>
    </source>
</evidence>
<dbReference type="EMBL" id="CP031037">
    <property type="protein sequence ID" value="QDZ20993.1"/>
    <property type="molecule type" value="Genomic_DNA"/>
</dbReference>
<feature type="region of interest" description="Disordered" evidence="1">
    <location>
        <begin position="1"/>
        <end position="25"/>
    </location>
</feature>
<feature type="region of interest" description="Disordered" evidence="1">
    <location>
        <begin position="49"/>
        <end position="108"/>
    </location>
</feature>
<proteinExistence type="predicted"/>
<sequence>MASTGGFEIKSGGKREGGAGTSRIAFRRQVPEAIDFDDVEEKIIGTVTRRKKDFVTGQDKPVSGAMAKQLPQKKGGRGSGAASASASSFGTQPGSLSPLQGVDLGKGERHQSLERYKHYGAIYGEHGENPVRWLRRNLGKANAAAASFVQTLHHMVQGKGRGTRAAAPKR</sequence>
<protein>
    <submittedName>
        <fullName evidence="2">Uncharacterized protein</fullName>
    </submittedName>
</protein>
<name>A0A5B8MKL2_9CHLO</name>